<comment type="caution">
    <text evidence="1">The sequence shown here is derived from an EMBL/GenBank/DDBJ whole genome shotgun (WGS) entry which is preliminary data.</text>
</comment>
<sequence length="247" mass="26830">MDHDGGAALIAGSGESSLKKRLLLKSRMSDSTVITQSRTSSLDATVLPSLLYRGEPGVSASSVKHTDHNHGQYDECFISNARRLHSTPVSKSKDVAGRAAALAQPRILVRVRRCEGNICEERRVAQNNCHKGAKRPATDLSEETQTASCVLHQTPPLFRPCTYAVTGGDPIKGQICIARSGDSYQALRFIAPVRVSFAGMPQNVLVKTVQLESGEERVFSSLPSILNLNQSMDSNPRGRTNKRHAKP</sequence>
<accession>A0A212EZX1</accession>
<dbReference type="InParanoid" id="A0A212EZX1"/>
<gene>
    <name evidence="1" type="ORF">KGM_211422</name>
</gene>
<dbReference type="Proteomes" id="UP000007151">
    <property type="component" value="Unassembled WGS sequence"/>
</dbReference>
<evidence type="ECO:0000313" key="2">
    <source>
        <dbReference type="Proteomes" id="UP000007151"/>
    </source>
</evidence>
<evidence type="ECO:0000313" key="1">
    <source>
        <dbReference type="EMBL" id="OWR47056.1"/>
    </source>
</evidence>
<name>A0A212EZX1_DANPL</name>
<keyword evidence="2" id="KW-1185">Reference proteome</keyword>
<dbReference type="EMBL" id="AGBW02011206">
    <property type="protein sequence ID" value="OWR47056.1"/>
    <property type="molecule type" value="Genomic_DNA"/>
</dbReference>
<organism evidence="1 2">
    <name type="scientific">Danaus plexippus plexippus</name>
    <dbReference type="NCBI Taxonomy" id="278856"/>
    <lineage>
        <taxon>Eukaryota</taxon>
        <taxon>Metazoa</taxon>
        <taxon>Ecdysozoa</taxon>
        <taxon>Arthropoda</taxon>
        <taxon>Hexapoda</taxon>
        <taxon>Insecta</taxon>
        <taxon>Pterygota</taxon>
        <taxon>Neoptera</taxon>
        <taxon>Endopterygota</taxon>
        <taxon>Lepidoptera</taxon>
        <taxon>Glossata</taxon>
        <taxon>Ditrysia</taxon>
        <taxon>Papilionoidea</taxon>
        <taxon>Nymphalidae</taxon>
        <taxon>Danainae</taxon>
        <taxon>Danaini</taxon>
        <taxon>Danaina</taxon>
        <taxon>Danaus</taxon>
        <taxon>Danaus</taxon>
    </lineage>
</organism>
<protein>
    <submittedName>
        <fullName evidence="1">Uncharacterized protein</fullName>
    </submittedName>
</protein>
<proteinExistence type="predicted"/>
<dbReference type="AlphaFoldDB" id="A0A212EZX1"/>
<reference evidence="1 2" key="1">
    <citation type="journal article" date="2011" name="Cell">
        <title>The monarch butterfly genome yields insights into long-distance migration.</title>
        <authorList>
            <person name="Zhan S."/>
            <person name="Merlin C."/>
            <person name="Boore J.L."/>
            <person name="Reppert S.M."/>
        </authorList>
    </citation>
    <scope>NUCLEOTIDE SEQUENCE [LARGE SCALE GENOMIC DNA]</scope>
    <source>
        <strain evidence="1">F-2</strain>
    </source>
</reference>
<dbReference type="KEGG" id="dpl:KGM_211422"/>